<sequence length="329" mass="38378">MKREEQKLSGEFLKDQWFEKVLVSMNEALFKEQGALLEDHGHIYPTLHILGAPRSGTTLASQLISSFLPVGYINNFIATYWKAPVYGIELSKKLLGLEYVSNFKSSFGRTDAIREPHEFGYFWNYHLKYPGLQQQEKEHEKEIDWEDLSIILNNICYRFDRPAVFKSFLLGFHAAKVCQVMPKTCFIYIKRNFLDNALSILKLRKKLNGDVNTWGSIKPLQYERLKELDVYAQISGQILALEYEYFNQLDKVPQKNKLFFRHEDICEDPASFLGEIGELLNTHDTSFNPEILNVQPFQKRIAEVSEGEKTKFLKAKDRVLQLFPEFENL</sequence>
<evidence type="ECO:0000313" key="1">
    <source>
        <dbReference type="EMBL" id="MBC9798132.1"/>
    </source>
</evidence>
<dbReference type="RefSeq" id="WP_187967259.1">
    <property type="nucleotide sequence ID" value="NZ_JACVDC010000091.1"/>
</dbReference>
<name>A0A926JVV0_9FLAO</name>
<evidence type="ECO:0000313" key="2">
    <source>
        <dbReference type="Proteomes" id="UP000653730"/>
    </source>
</evidence>
<keyword evidence="2" id="KW-1185">Reference proteome</keyword>
<dbReference type="Gene3D" id="3.40.50.300">
    <property type="entry name" value="P-loop containing nucleotide triphosphate hydrolases"/>
    <property type="match status" value="1"/>
</dbReference>
<dbReference type="Proteomes" id="UP000653730">
    <property type="component" value="Unassembled WGS sequence"/>
</dbReference>
<dbReference type="Pfam" id="PF13469">
    <property type="entry name" value="Sulfotransfer_3"/>
    <property type="match status" value="1"/>
</dbReference>
<accession>A0A926JVV0</accession>
<dbReference type="AlphaFoldDB" id="A0A926JVV0"/>
<comment type="caution">
    <text evidence="1">The sequence shown here is derived from an EMBL/GenBank/DDBJ whole genome shotgun (WGS) entry which is preliminary data.</text>
</comment>
<dbReference type="EMBL" id="JACVDC010000091">
    <property type="protein sequence ID" value="MBC9798132.1"/>
    <property type="molecule type" value="Genomic_DNA"/>
</dbReference>
<protein>
    <submittedName>
        <fullName evidence="1">Sulfotransferase</fullName>
    </submittedName>
</protein>
<organism evidence="1 2">
    <name type="scientific">Sinomicrobium weinanense</name>
    <dbReference type="NCBI Taxonomy" id="2842200"/>
    <lineage>
        <taxon>Bacteria</taxon>
        <taxon>Pseudomonadati</taxon>
        <taxon>Bacteroidota</taxon>
        <taxon>Flavobacteriia</taxon>
        <taxon>Flavobacteriales</taxon>
        <taxon>Flavobacteriaceae</taxon>
        <taxon>Sinomicrobium</taxon>
    </lineage>
</organism>
<dbReference type="SUPFAM" id="SSF52540">
    <property type="entry name" value="P-loop containing nucleoside triphosphate hydrolases"/>
    <property type="match status" value="1"/>
</dbReference>
<proteinExistence type="predicted"/>
<dbReference type="InterPro" id="IPR027417">
    <property type="entry name" value="P-loop_NTPase"/>
</dbReference>
<reference evidence="1 2" key="1">
    <citation type="submission" date="2020-09" db="EMBL/GenBank/DDBJ databases">
        <title>Sinomicrobium weinanense sp. nov., a halophilic bacteria isolated from saline-alkali soil.</title>
        <authorList>
            <person name="Wu P."/>
            <person name="Ren H."/>
            <person name="Mei Y."/>
            <person name="Liang Y."/>
            <person name="Chen Z."/>
        </authorList>
    </citation>
    <scope>NUCLEOTIDE SEQUENCE [LARGE SCALE GENOMIC DNA]</scope>
    <source>
        <strain evidence="1 2">FJxs</strain>
    </source>
</reference>
<gene>
    <name evidence="1" type="ORF">IBL28_19330</name>
</gene>